<organism evidence="1 2">
    <name type="scientific">Bianquea renquensis</name>
    <dbReference type="NCBI Taxonomy" id="2763661"/>
    <lineage>
        <taxon>Bacteria</taxon>
        <taxon>Bacillati</taxon>
        <taxon>Bacillota</taxon>
        <taxon>Clostridia</taxon>
        <taxon>Eubacteriales</taxon>
        <taxon>Bianqueaceae</taxon>
        <taxon>Bianquea</taxon>
    </lineage>
</organism>
<dbReference type="AlphaFoldDB" id="A0A926DUQ8"/>
<dbReference type="RefSeq" id="WP_177715716.1">
    <property type="nucleotide sequence ID" value="NZ_JACRSQ010000012.1"/>
</dbReference>
<protein>
    <submittedName>
        <fullName evidence="1">Type I-C CRISPR-associated protein Cas8c/Csd1</fullName>
    </submittedName>
</protein>
<sequence length="612" mass="70267">MSWIDKLYETYENCQEYVGKDREDMLLPIAHTTNNAQIQVTLNQDAEIVMAEKVPKENAVTIIPCTEDSASRGVGIFPHALFDKLIYIAGDYADSISEKGRPYHEAYETLLDRWCASEDCHPQVQIIARYLKKNCLIQDLVRFGCLVEKEGAIDPSVKIGDVAQTDAFVRFCVNRMGVQENPRVWENPEVWQSYIRFYEGQQENRRLCYVTGQVIPCTDKHPSKIRNSADKAKLISANDKSGFTFRGRFADKQQALSVGYEISQKAHNALKWLIAKQGYKNGDQVILTWETKRLKAANPVLGSQQLMTQYTEPAAEPKTMQAYARKLNEAIAGYKNNLDRAAKVVVMGLDSAIPDNRGRLAITYYRELPGSEFYDRIQRWYRDCCWELWSWKDEQFISYMGSPSPHSIAVAAYGKNADKKLLTETVERLLPCIVDQAKLPFDLVQSVYNRVRTLASSASSSEWIHLLSICCALGRCYGKERDKEEWTVEGNSMELDKSYLCGRLLAVMDGMEKWALAKMGEDRQTNAMRYLDPYTKNAGKIIPILQRRLLPYMERIGDKHNWLLETMGEICEKLSQYDGELKALDYRFTLGFYTQQKQIRDETKRRKAEAEK</sequence>
<gene>
    <name evidence="1" type="primary">cas8c</name>
    <name evidence="1" type="ORF">H8730_09190</name>
</gene>
<dbReference type="InterPro" id="IPR010144">
    <property type="entry name" value="CRISPR-assoc_prot_Csd1-typ"/>
</dbReference>
<evidence type="ECO:0000313" key="1">
    <source>
        <dbReference type="EMBL" id="MBC8543719.1"/>
    </source>
</evidence>
<dbReference type="Proteomes" id="UP000657006">
    <property type="component" value="Unassembled WGS sequence"/>
</dbReference>
<keyword evidence="2" id="KW-1185">Reference proteome</keyword>
<reference evidence="1" key="1">
    <citation type="submission" date="2020-08" db="EMBL/GenBank/DDBJ databases">
        <title>Genome public.</title>
        <authorList>
            <person name="Liu C."/>
            <person name="Sun Q."/>
        </authorList>
    </citation>
    <scope>NUCLEOTIDE SEQUENCE</scope>
    <source>
        <strain evidence="1">NSJ-32</strain>
    </source>
</reference>
<comment type="caution">
    <text evidence="1">The sequence shown here is derived from an EMBL/GenBank/DDBJ whole genome shotgun (WGS) entry which is preliminary data.</text>
</comment>
<dbReference type="NCBIfam" id="TIGR01863">
    <property type="entry name" value="cas_Csd1"/>
    <property type="match status" value="1"/>
</dbReference>
<name>A0A926DUQ8_9FIRM</name>
<dbReference type="EMBL" id="JACRSQ010000012">
    <property type="protein sequence ID" value="MBC8543719.1"/>
    <property type="molecule type" value="Genomic_DNA"/>
</dbReference>
<evidence type="ECO:0000313" key="2">
    <source>
        <dbReference type="Proteomes" id="UP000657006"/>
    </source>
</evidence>
<dbReference type="Pfam" id="PF09709">
    <property type="entry name" value="Cas_Csd1"/>
    <property type="match status" value="1"/>
</dbReference>
<proteinExistence type="predicted"/>
<accession>A0A926DUQ8</accession>